<proteinExistence type="predicted"/>
<protein>
    <submittedName>
        <fullName evidence="3">Uncharacterized protein</fullName>
    </submittedName>
</protein>
<feature type="compositionally biased region" description="Pro residues" evidence="1">
    <location>
        <begin position="100"/>
        <end position="110"/>
    </location>
</feature>
<evidence type="ECO:0000313" key="4">
    <source>
        <dbReference type="Proteomes" id="UP000075243"/>
    </source>
</evidence>
<dbReference type="Proteomes" id="UP000075243">
    <property type="component" value="Chromosome 10"/>
</dbReference>
<evidence type="ECO:0000256" key="1">
    <source>
        <dbReference type="SAM" id="MobiDB-lite"/>
    </source>
</evidence>
<dbReference type="AlphaFoldDB" id="A0A151SW88"/>
<dbReference type="PANTHER" id="PTHR34268">
    <property type="entry name" value="OS01G0321850 PROTEIN"/>
    <property type="match status" value="1"/>
</dbReference>
<keyword evidence="2" id="KW-0812">Transmembrane</keyword>
<keyword evidence="4" id="KW-1185">Reference proteome</keyword>
<accession>A0A151SW88</accession>
<name>A0A151SW88_CAJCA</name>
<gene>
    <name evidence="3" type="ORF">KK1_014480</name>
</gene>
<feature type="region of interest" description="Disordered" evidence="1">
    <location>
        <begin position="96"/>
        <end position="117"/>
    </location>
</feature>
<evidence type="ECO:0000313" key="3">
    <source>
        <dbReference type="EMBL" id="KYP59053.1"/>
    </source>
</evidence>
<dbReference type="PANTHER" id="PTHR34268:SF8">
    <property type="entry name" value="FAE DOMAIN-CONTAINING PROTEIN"/>
    <property type="match status" value="1"/>
</dbReference>
<dbReference type="Gramene" id="C.cajan_14056.t">
    <property type="protein sequence ID" value="C.cajan_14056.t.cds1"/>
    <property type="gene ID" value="C.cajan_14056"/>
</dbReference>
<reference evidence="3 4" key="1">
    <citation type="journal article" date="2012" name="Nat. Biotechnol.">
        <title>Draft genome sequence of pigeonpea (Cajanus cajan), an orphan legume crop of resource-poor farmers.</title>
        <authorList>
            <person name="Varshney R.K."/>
            <person name="Chen W."/>
            <person name="Li Y."/>
            <person name="Bharti A.K."/>
            <person name="Saxena R.K."/>
            <person name="Schlueter J.A."/>
            <person name="Donoghue M.T."/>
            <person name="Azam S."/>
            <person name="Fan G."/>
            <person name="Whaley A.M."/>
            <person name="Farmer A.D."/>
            <person name="Sheridan J."/>
            <person name="Iwata A."/>
            <person name="Tuteja R."/>
            <person name="Penmetsa R.V."/>
            <person name="Wu W."/>
            <person name="Upadhyaya H.D."/>
            <person name="Yang S.P."/>
            <person name="Shah T."/>
            <person name="Saxena K.B."/>
            <person name="Michael T."/>
            <person name="McCombie W.R."/>
            <person name="Yang B."/>
            <person name="Zhang G."/>
            <person name="Yang H."/>
            <person name="Wang J."/>
            <person name="Spillane C."/>
            <person name="Cook D.R."/>
            <person name="May G.D."/>
            <person name="Xu X."/>
            <person name="Jackson S.A."/>
        </authorList>
    </citation>
    <scope>NUCLEOTIDE SEQUENCE [LARGE SCALE GENOMIC DNA]</scope>
    <source>
        <strain evidence="4">cv. Asha</strain>
    </source>
</reference>
<feature type="transmembrane region" description="Helical" evidence="2">
    <location>
        <begin position="44"/>
        <end position="62"/>
    </location>
</feature>
<dbReference type="EMBL" id="CM003612">
    <property type="protein sequence ID" value="KYP59053.1"/>
    <property type="molecule type" value="Genomic_DNA"/>
</dbReference>
<organism evidence="3 4">
    <name type="scientific">Cajanus cajan</name>
    <name type="common">Pigeon pea</name>
    <name type="synonym">Cajanus indicus</name>
    <dbReference type="NCBI Taxonomy" id="3821"/>
    <lineage>
        <taxon>Eukaryota</taxon>
        <taxon>Viridiplantae</taxon>
        <taxon>Streptophyta</taxon>
        <taxon>Embryophyta</taxon>
        <taxon>Tracheophyta</taxon>
        <taxon>Spermatophyta</taxon>
        <taxon>Magnoliopsida</taxon>
        <taxon>eudicotyledons</taxon>
        <taxon>Gunneridae</taxon>
        <taxon>Pentapetalae</taxon>
        <taxon>rosids</taxon>
        <taxon>fabids</taxon>
        <taxon>Fabales</taxon>
        <taxon>Fabaceae</taxon>
        <taxon>Papilionoideae</taxon>
        <taxon>50 kb inversion clade</taxon>
        <taxon>NPAAA clade</taxon>
        <taxon>indigoferoid/millettioid clade</taxon>
        <taxon>Phaseoleae</taxon>
        <taxon>Cajanus</taxon>
    </lineage>
</organism>
<keyword evidence="2" id="KW-0472">Membrane</keyword>
<dbReference type="OMA" id="YVICIST"/>
<evidence type="ECO:0000256" key="2">
    <source>
        <dbReference type="SAM" id="Phobius"/>
    </source>
</evidence>
<sequence length="117" mass="12893">MPLLSSIHSLRSSNNQINKLFIQGCYVICISTRLVKMESSLGDMLIKVGVFILVQALVYLILSNSSNIFSKNIKRSNSFRPARSVSIRRMLALISDFPPEGEPSPSPKGPKSPSLQS</sequence>
<keyword evidence="2" id="KW-1133">Transmembrane helix</keyword>
<dbReference type="STRING" id="3821.A0A151SW88"/>